<protein>
    <submittedName>
        <fullName evidence="10">Methyl-accepting chemotaxis protein</fullName>
    </submittedName>
</protein>
<proteinExistence type="inferred from homology"/>
<evidence type="ECO:0000256" key="1">
    <source>
        <dbReference type="ARBA" id="ARBA00004429"/>
    </source>
</evidence>
<dbReference type="AlphaFoldDB" id="A0A1G4YTU4"/>
<dbReference type="InterPro" id="IPR029151">
    <property type="entry name" value="Sensor-like_sf"/>
</dbReference>
<dbReference type="RefSeq" id="WP_017459154.1">
    <property type="nucleotide sequence ID" value="NZ_CP016337.1"/>
</dbReference>
<dbReference type="PANTHER" id="PTHR43531:SF14">
    <property type="entry name" value="METHYL-ACCEPTING CHEMOTAXIS PROTEIN I-RELATED"/>
    <property type="match status" value="1"/>
</dbReference>
<comment type="similarity">
    <text evidence="5">Belongs to the methyl-accepting chemotaxis (MCP) protein family.</text>
</comment>
<dbReference type="CDD" id="cd11386">
    <property type="entry name" value="MCP_signal"/>
    <property type="match status" value="1"/>
</dbReference>
<dbReference type="CDD" id="cd06225">
    <property type="entry name" value="HAMP"/>
    <property type="match status" value="1"/>
</dbReference>
<dbReference type="Gene3D" id="3.30.450.20">
    <property type="entry name" value="PAS domain"/>
    <property type="match status" value="1"/>
</dbReference>
<dbReference type="EMBL" id="FMUI01000011">
    <property type="protein sequence ID" value="SCX56840.1"/>
    <property type="molecule type" value="Genomic_DNA"/>
</dbReference>
<evidence type="ECO:0000256" key="7">
    <source>
        <dbReference type="SAM" id="Phobius"/>
    </source>
</evidence>
<dbReference type="SMART" id="SM00283">
    <property type="entry name" value="MA"/>
    <property type="match status" value="1"/>
</dbReference>
<name>A0A1G4YTU4_9ENTR</name>
<evidence type="ECO:0000256" key="6">
    <source>
        <dbReference type="PROSITE-ProRule" id="PRU00284"/>
    </source>
</evidence>
<dbReference type="InterPro" id="IPR004089">
    <property type="entry name" value="MCPsignal_dom"/>
</dbReference>
<comment type="subcellular location">
    <subcellularLocation>
        <location evidence="1">Cell inner membrane</location>
        <topology evidence="1">Multi-pass membrane protein</topology>
    </subcellularLocation>
</comment>
<sequence>MSAFFRRTGLGAKLSLLTGASVATLFLLFTFLMSNKASQQLETLAMEDLHSQSTGVVDMVEMFNSSLSDEVESYTRLFSSFLPQPLAVDPQQRREINGIDVPLFKGGDTELHNNNAIPDDFLNRTSAIATLFVRSGDDFVRVATSLRKENGDRAIGTKLDKASPAFAPVMKGEVYRGLAQLFGKRYITQYQPVKDASGNTIAILFVGVDISRSWEVMRNKILGRKLGESGHFFVLDRNQGKNYGNYLFHDTDEGKRPQWDEKDLQTLLTNSSGTLARQSTDGRTLLMSYTVLPGWNWTVVGEVDKAVLLRDVTTMRNQFLLAGVVVSLLFAALFVVIIRRWLSRPLRNVIELAQQYSAGDLRATLVVDRHDEVGQLIEAINGIGDGLHKIVLQVRESAAEINLGTNALAADSGEISEQINKQASSVEETSASMEQLAATVQQNAANMEQTQSLVNETTDAVQKGGKTVDHSVATMEDIRAASQRIADITHVIESIAFQTNILALNAAVEAARAGEHGKGFAVVAQEVRALAARSANAVKEIEALIGDTLKKVGEGHSQSEATRVAMQSIISHMDQINQLVHEINHASREQSAGINQVNLAMTHIGDATHVNAGRVSQSEETARTLREKGAHLSELVSLFRLKMD</sequence>
<dbReference type="Pfam" id="PF00672">
    <property type="entry name" value="HAMP"/>
    <property type="match status" value="1"/>
</dbReference>
<dbReference type="FunFam" id="1.10.287.950:FF:000001">
    <property type="entry name" value="Methyl-accepting chemotaxis sensory transducer"/>
    <property type="match status" value="1"/>
</dbReference>
<dbReference type="InterPro" id="IPR033462">
    <property type="entry name" value="Cache_3-Cache_2"/>
</dbReference>
<dbReference type="PANTHER" id="PTHR43531">
    <property type="entry name" value="PROTEIN ICFG"/>
    <property type="match status" value="1"/>
</dbReference>
<dbReference type="PRINTS" id="PR00260">
    <property type="entry name" value="CHEMTRNSDUCR"/>
</dbReference>
<comment type="caution">
    <text evidence="10">The sequence shown here is derived from an EMBL/GenBank/DDBJ whole genome shotgun (WGS) entry which is preliminary data.</text>
</comment>
<dbReference type="Pfam" id="PF00015">
    <property type="entry name" value="MCPsignal"/>
    <property type="match status" value="1"/>
</dbReference>
<keyword evidence="7" id="KW-1133">Transmembrane helix</keyword>
<accession>A0A1G4YTU4</accession>
<evidence type="ECO:0000259" key="9">
    <source>
        <dbReference type="PROSITE" id="PS50885"/>
    </source>
</evidence>
<dbReference type="Proteomes" id="UP000183569">
    <property type="component" value="Unassembled WGS sequence"/>
</dbReference>
<keyword evidence="7" id="KW-0812">Transmembrane</keyword>
<dbReference type="PROSITE" id="PS50111">
    <property type="entry name" value="CHEMOTAXIS_TRANSDUC_2"/>
    <property type="match status" value="1"/>
</dbReference>
<evidence type="ECO:0000259" key="8">
    <source>
        <dbReference type="PROSITE" id="PS50111"/>
    </source>
</evidence>
<feature type="domain" description="Methyl-accepting transducer" evidence="8">
    <location>
        <begin position="397"/>
        <end position="626"/>
    </location>
</feature>
<dbReference type="Gene3D" id="1.10.287.950">
    <property type="entry name" value="Methyl-accepting chemotaxis protein"/>
    <property type="match status" value="1"/>
</dbReference>
<evidence type="ECO:0000256" key="2">
    <source>
        <dbReference type="ARBA" id="ARBA00022481"/>
    </source>
</evidence>
<evidence type="ECO:0000256" key="5">
    <source>
        <dbReference type="ARBA" id="ARBA00029447"/>
    </source>
</evidence>
<dbReference type="GeneID" id="23847491"/>
<dbReference type="InterPro" id="IPR003660">
    <property type="entry name" value="HAMP_dom"/>
</dbReference>
<dbReference type="GO" id="GO:0007165">
    <property type="term" value="P:signal transduction"/>
    <property type="evidence" value="ECO:0007669"/>
    <property type="project" value="UniProtKB-KW"/>
</dbReference>
<feature type="transmembrane region" description="Helical" evidence="7">
    <location>
        <begin position="319"/>
        <end position="338"/>
    </location>
</feature>
<evidence type="ECO:0000313" key="10">
    <source>
        <dbReference type="EMBL" id="SCX56840.1"/>
    </source>
</evidence>
<evidence type="ECO:0000256" key="3">
    <source>
        <dbReference type="ARBA" id="ARBA00022500"/>
    </source>
</evidence>
<keyword evidence="4 6" id="KW-0807">Transducer</keyword>
<dbReference type="GO" id="GO:0004888">
    <property type="term" value="F:transmembrane signaling receptor activity"/>
    <property type="evidence" value="ECO:0007669"/>
    <property type="project" value="InterPro"/>
</dbReference>
<dbReference type="SUPFAM" id="SSF58104">
    <property type="entry name" value="Methyl-accepting chemotaxis protein (MCP) signaling domain"/>
    <property type="match status" value="1"/>
</dbReference>
<reference evidence="10 11" key="1">
    <citation type="submission" date="2016-10" db="EMBL/GenBank/DDBJ databases">
        <authorList>
            <person name="Varghese N."/>
            <person name="Submissions S."/>
        </authorList>
    </citation>
    <scope>NUCLEOTIDE SEQUENCE [LARGE SCALE GENOMIC DNA]</scope>
    <source>
        <strain evidence="10 11">CGMCC 1.12102</strain>
    </source>
</reference>
<dbReference type="SUPFAM" id="SSF103190">
    <property type="entry name" value="Sensory domain-like"/>
    <property type="match status" value="1"/>
</dbReference>
<dbReference type="SMART" id="SM00304">
    <property type="entry name" value="HAMP"/>
    <property type="match status" value="1"/>
</dbReference>
<dbReference type="Pfam" id="PF17201">
    <property type="entry name" value="Cache_3-Cache_2"/>
    <property type="match status" value="1"/>
</dbReference>
<organism evidence="10 11">
    <name type="scientific">Kosakonia sacchari</name>
    <dbReference type="NCBI Taxonomy" id="1158459"/>
    <lineage>
        <taxon>Bacteria</taxon>
        <taxon>Pseudomonadati</taxon>
        <taxon>Pseudomonadota</taxon>
        <taxon>Gammaproteobacteria</taxon>
        <taxon>Enterobacterales</taxon>
        <taxon>Enterobacteriaceae</taxon>
        <taxon>Kosakonia</taxon>
    </lineage>
</organism>
<evidence type="ECO:0000313" key="11">
    <source>
        <dbReference type="Proteomes" id="UP000183569"/>
    </source>
</evidence>
<keyword evidence="7" id="KW-0472">Membrane</keyword>
<evidence type="ECO:0000256" key="4">
    <source>
        <dbReference type="ARBA" id="ARBA00023224"/>
    </source>
</evidence>
<dbReference type="GO" id="GO:0005886">
    <property type="term" value="C:plasma membrane"/>
    <property type="evidence" value="ECO:0007669"/>
    <property type="project" value="UniProtKB-SubCell"/>
</dbReference>
<dbReference type="InterPro" id="IPR051310">
    <property type="entry name" value="MCP_chemotaxis"/>
</dbReference>
<keyword evidence="2" id="KW-0488">Methylation</keyword>
<keyword evidence="3" id="KW-0145">Chemotaxis</keyword>
<dbReference type="CDD" id="cd18774">
    <property type="entry name" value="PDC2_HK_sensor"/>
    <property type="match status" value="1"/>
</dbReference>
<dbReference type="GO" id="GO:0006935">
    <property type="term" value="P:chemotaxis"/>
    <property type="evidence" value="ECO:0007669"/>
    <property type="project" value="UniProtKB-KW"/>
</dbReference>
<gene>
    <name evidence="10" type="ORF">SAMN02927897_03388</name>
</gene>
<feature type="domain" description="HAMP" evidence="9">
    <location>
        <begin position="340"/>
        <end position="392"/>
    </location>
</feature>
<dbReference type="PROSITE" id="PS50885">
    <property type="entry name" value="HAMP"/>
    <property type="match status" value="1"/>
</dbReference>
<dbReference type="InterPro" id="IPR004090">
    <property type="entry name" value="Chemotax_Me-accpt_rcpt"/>
</dbReference>